<dbReference type="EMBL" id="BOMB01000010">
    <property type="protein sequence ID" value="GID10818.1"/>
    <property type="molecule type" value="Genomic_DNA"/>
</dbReference>
<evidence type="ECO:0000256" key="6">
    <source>
        <dbReference type="ARBA" id="ARBA00022840"/>
    </source>
</evidence>
<dbReference type="GO" id="GO:0005524">
    <property type="term" value="F:ATP binding"/>
    <property type="evidence" value="ECO:0007669"/>
    <property type="project" value="UniProtKB-KW"/>
</dbReference>
<evidence type="ECO:0000313" key="9">
    <source>
        <dbReference type="Proteomes" id="UP000612808"/>
    </source>
</evidence>
<dbReference type="Gene3D" id="3.30.565.10">
    <property type="entry name" value="Histidine kinase-like ATPase, C-terminal domain"/>
    <property type="match status" value="1"/>
</dbReference>
<keyword evidence="6" id="KW-0067">ATP-binding</keyword>
<dbReference type="InterPro" id="IPR003594">
    <property type="entry name" value="HATPase_dom"/>
</dbReference>
<evidence type="ECO:0000256" key="3">
    <source>
        <dbReference type="ARBA" id="ARBA00022679"/>
    </source>
</evidence>
<dbReference type="Proteomes" id="UP000612808">
    <property type="component" value="Unassembled WGS sequence"/>
</dbReference>
<evidence type="ECO:0000259" key="7">
    <source>
        <dbReference type="PROSITE" id="PS50109"/>
    </source>
</evidence>
<name>A0A8J3J9Q1_9ACTN</name>
<sequence length="223" mass="23185">MDAEVCVDLGMPVGAIPRQAGGNPPPARTQYRMIRHDIQHQIGTIMLLAQVVSDANDVGRASRVRIDQLLGEARWLDELLQAYDRDTEPPPVERLRADVVVGEAVAALGVATGVRVSFAATPTWAVVDRLGLWRAVRNVLDNACRAAGPGGSVRVRVGSADGVAVVDTEDDGPGFGAGPTGLAQLGLGVVSQVVAASGGTVRIDRGELGGCRVRMTLPDGAAP</sequence>
<evidence type="ECO:0000256" key="4">
    <source>
        <dbReference type="ARBA" id="ARBA00022741"/>
    </source>
</evidence>
<keyword evidence="3" id="KW-0808">Transferase</keyword>
<comment type="caution">
    <text evidence="8">The sequence shown here is derived from an EMBL/GenBank/DDBJ whole genome shotgun (WGS) entry which is preliminary data.</text>
</comment>
<gene>
    <name evidence="8" type="ORF">Aru02nite_17070</name>
</gene>
<dbReference type="GO" id="GO:0004673">
    <property type="term" value="F:protein histidine kinase activity"/>
    <property type="evidence" value="ECO:0007669"/>
    <property type="project" value="UniProtKB-EC"/>
</dbReference>
<dbReference type="AlphaFoldDB" id="A0A8J3J9Q1"/>
<evidence type="ECO:0000256" key="2">
    <source>
        <dbReference type="ARBA" id="ARBA00012438"/>
    </source>
</evidence>
<dbReference type="EC" id="2.7.13.3" evidence="2"/>
<dbReference type="PROSITE" id="PS50109">
    <property type="entry name" value="HIS_KIN"/>
    <property type="match status" value="1"/>
</dbReference>
<keyword evidence="4" id="KW-0547">Nucleotide-binding</keyword>
<dbReference type="PANTHER" id="PTHR44936">
    <property type="entry name" value="SENSOR PROTEIN CREC"/>
    <property type="match status" value="1"/>
</dbReference>
<evidence type="ECO:0000256" key="5">
    <source>
        <dbReference type="ARBA" id="ARBA00022777"/>
    </source>
</evidence>
<dbReference type="SMART" id="SM00387">
    <property type="entry name" value="HATPase_c"/>
    <property type="match status" value="1"/>
</dbReference>
<comment type="catalytic activity">
    <reaction evidence="1">
        <text>ATP + protein L-histidine = ADP + protein N-phospho-L-histidine.</text>
        <dbReference type="EC" id="2.7.13.3"/>
    </reaction>
</comment>
<dbReference type="PANTHER" id="PTHR44936:SF10">
    <property type="entry name" value="SENSOR PROTEIN RSTB"/>
    <property type="match status" value="1"/>
</dbReference>
<reference evidence="8" key="1">
    <citation type="submission" date="2021-01" db="EMBL/GenBank/DDBJ databases">
        <title>Whole genome shotgun sequence of Actinocatenispora rupis NBRC 107355.</title>
        <authorList>
            <person name="Komaki H."/>
            <person name="Tamura T."/>
        </authorList>
    </citation>
    <scope>NUCLEOTIDE SEQUENCE</scope>
    <source>
        <strain evidence="8">NBRC 107355</strain>
    </source>
</reference>
<feature type="domain" description="Histidine kinase" evidence="7">
    <location>
        <begin position="33"/>
        <end position="221"/>
    </location>
</feature>
<dbReference type="RefSeq" id="WP_203656380.1">
    <property type="nucleotide sequence ID" value="NZ_BAAAZM010000004.1"/>
</dbReference>
<dbReference type="InterPro" id="IPR036890">
    <property type="entry name" value="HATPase_C_sf"/>
</dbReference>
<organism evidence="8 9">
    <name type="scientific">Actinocatenispora rupis</name>
    <dbReference type="NCBI Taxonomy" id="519421"/>
    <lineage>
        <taxon>Bacteria</taxon>
        <taxon>Bacillati</taxon>
        <taxon>Actinomycetota</taxon>
        <taxon>Actinomycetes</taxon>
        <taxon>Micromonosporales</taxon>
        <taxon>Micromonosporaceae</taxon>
        <taxon>Actinocatenispora</taxon>
    </lineage>
</organism>
<dbReference type="Pfam" id="PF02518">
    <property type="entry name" value="HATPase_c"/>
    <property type="match status" value="1"/>
</dbReference>
<keyword evidence="5" id="KW-0418">Kinase</keyword>
<proteinExistence type="predicted"/>
<protein>
    <recommendedName>
        <fullName evidence="2">histidine kinase</fullName>
        <ecNumber evidence="2">2.7.13.3</ecNumber>
    </recommendedName>
</protein>
<evidence type="ECO:0000313" key="8">
    <source>
        <dbReference type="EMBL" id="GID10818.1"/>
    </source>
</evidence>
<dbReference type="InterPro" id="IPR050980">
    <property type="entry name" value="2C_sensor_his_kinase"/>
</dbReference>
<dbReference type="SUPFAM" id="SSF55874">
    <property type="entry name" value="ATPase domain of HSP90 chaperone/DNA topoisomerase II/histidine kinase"/>
    <property type="match status" value="1"/>
</dbReference>
<keyword evidence="9" id="KW-1185">Reference proteome</keyword>
<dbReference type="CDD" id="cd00075">
    <property type="entry name" value="HATPase"/>
    <property type="match status" value="1"/>
</dbReference>
<dbReference type="InterPro" id="IPR005467">
    <property type="entry name" value="His_kinase_dom"/>
</dbReference>
<evidence type="ECO:0000256" key="1">
    <source>
        <dbReference type="ARBA" id="ARBA00000085"/>
    </source>
</evidence>
<accession>A0A8J3J9Q1</accession>